<feature type="active site" evidence="2">
    <location>
        <position position="212"/>
    </location>
</feature>
<evidence type="ECO:0000313" key="5">
    <source>
        <dbReference type="EMBL" id="QMV45929.1"/>
    </source>
</evidence>
<accession>A0A7G5C9P5</accession>
<evidence type="ECO:0000313" key="6">
    <source>
        <dbReference type="Proteomes" id="UP000515744"/>
    </source>
</evidence>
<dbReference type="GO" id="GO:0005524">
    <property type="term" value="F:ATP binding"/>
    <property type="evidence" value="ECO:0007669"/>
    <property type="project" value="UniProtKB-KW"/>
</dbReference>
<dbReference type="InterPro" id="IPR026287">
    <property type="entry name" value="SoFic-like"/>
</dbReference>
<dbReference type="Pfam" id="PF13784">
    <property type="entry name" value="Fic_N"/>
    <property type="match status" value="1"/>
</dbReference>
<evidence type="ECO:0000259" key="4">
    <source>
        <dbReference type="PROSITE" id="PS51459"/>
    </source>
</evidence>
<dbReference type="PANTHER" id="PTHR13504">
    <property type="entry name" value="FIDO DOMAIN-CONTAINING PROTEIN DDB_G0283145"/>
    <property type="match status" value="1"/>
</dbReference>
<dbReference type="InterPro" id="IPR025758">
    <property type="entry name" value="Fic/DOC_N"/>
</dbReference>
<dbReference type="AlphaFoldDB" id="A0A7G5C9P5"/>
<evidence type="ECO:0000256" key="3">
    <source>
        <dbReference type="PIRSR" id="PIRSR640198-2"/>
    </source>
</evidence>
<keyword evidence="1" id="KW-0067">ATP-binding</keyword>
<dbReference type="PIRSF" id="PIRSF038925">
    <property type="entry name" value="AMP-prot_trans"/>
    <property type="match status" value="1"/>
</dbReference>
<gene>
    <name evidence="5" type="ORF">HC358_02320</name>
</gene>
<feature type="binding site" evidence="1">
    <location>
        <position position="79"/>
    </location>
    <ligand>
        <name>ATP</name>
        <dbReference type="ChEBI" id="CHEBI:30616"/>
    </ligand>
</feature>
<dbReference type="InterPro" id="IPR040198">
    <property type="entry name" value="Fido_containing"/>
</dbReference>
<dbReference type="Proteomes" id="UP000515744">
    <property type="component" value="Chromosome"/>
</dbReference>
<dbReference type="SUPFAM" id="SSF140931">
    <property type="entry name" value="Fic-like"/>
    <property type="match status" value="1"/>
</dbReference>
<feature type="binding site" evidence="1">
    <location>
        <begin position="217"/>
        <end position="223"/>
    </location>
    <ligand>
        <name>ATP</name>
        <dbReference type="ChEBI" id="CHEBI:30616"/>
    </ligand>
</feature>
<feature type="binding site" evidence="3">
    <location>
        <begin position="254"/>
        <end position="255"/>
    </location>
    <ligand>
        <name>ATP</name>
        <dbReference type="ChEBI" id="CHEBI:30616"/>
    </ligand>
</feature>
<name>A0A7G5C9P5_WOLPI</name>
<dbReference type="RefSeq" id="WP_182159787.1">
    <property type="nucleotide sequence ID" value="NZ_CP050531.1"/>
</dbReference>
<dbReference type="Pfam" id="PF02661">
    <property type="entry name" value="Fic"/>
    <property type="match status" value="1"/>
</dbReference>
<evidence type="ECO:0000256" key="1">
    <source>
        <dbReference type="PIRSR" id="PIRSR038925-1"/>
    </source>
</evidence>
<dbReference type="EMBL" id="CP050531">
    <property type="protein sequence ID" value="QMV45929.1"/>
    <property type="molecule type" value="Genomic_DNA"/>
</dbReference>
<organism evidence="5 6">
    <name type="scientific">Wolbachia pipientis</name>
    <dbReference type="NCBI Taxonomy" id="955"/>
    <lineage>
        <taxon>Bacteria</taxon>
        <taxon>Pseudomonadati</taxon>
        <taxon>Pseudomonadota</taxon>
        <taxon>Alphaproteobacteria</taxon>
        <taxon>Rickettsiales</taxon>
        <taxon>Anaplasmataceae</taxon>
        <taxon>Wolbachieae</taxon>
        <taxon>Wolbachia</taxon>
    </lineage>
</organism>
<dbReference type="PANTHER" id="PTHR13504:SF38">
    <property type="entry name" value="FIDO DOMAIN-CONTAINING PROTEIN"/>
    <property type="match status" value="1"/>
</dbReference>
<proteinExistence type="predicted"/>
<feature type="binding site" evidence="3">
    <location>
        <begin position="216"/>
        <end position="223"/>
    </location>
    <ligand>
        <name>ATP</name>
        <dbReference type="ChEBI" id="CHEBI:30616"/>
    </ligand>
</feature>
<feature type="domain" description="Fido" evidence="4">
    <location>
        <begin position="126"/>
        <end position="276"/>
    </location>
</feature>
<dbReference type="InterPro" id="IPR036597">
    <property type="entry name" value="Fido-like_dom_sf"/>
</dbReference>
<sequence length="388" mass="43640">MYIKGSPSGKVVRAFAGYQAFIPNPLPPKFEWDNDLVNSLSRADHILGMLSREGAKLPNPHLLMRPFIVREAVLSSRIEGTQATLGEILAQEAGANIDRNPDDLQEVRNYISALDYGLKCLQSFPLSLQLVKEIHGKLMQGVRGSHATPGEFRRVQNWIGSPGCTIDTAKYVPPMPGELMGCLDSFEKFLHDRTLPSLIHIALCHYQFEAIHPFLDGNGRIGRLLITLLLIERKLLPSPLLYLSAFFEATRSEYYDQLYNISNRGTWHDWFSYFLNGVVLQSLDALSRAERINILIANWQTEVSSKTEGVASNIVRYLAVNPYFTIRKVVENLGVVFTTAQRAIVKLEDLGIVSQTSQGKRDRVYCATDILNILEEPTKITENFDSTL</sequence>
<feature type="binding site" evidence="3">
    <location>
        <position position="263"/>
    </location>
    <ligand>
        <name>ATP</name>
        <dbReference type="ChEBI" id="CHEBI:30616"/>
    </ligand>
</feature>
<evidence type="ECO:0000256" key="2">
    <source>
        <dbReference type="PIRSR" id="PIRSR640198-1"/>
    </source>
</evidence>
<protein>
    <submittedName>
        <fullName evidence="5">Fic family protein</fullName>
    </submittedName>
</protein>
<dbReference type="Gene3D" id="1.10.3290.10">
    <property type="entry name" value="Fido-like domain"/>
    <property type="match status" value="1"/>
</dbReference>
<feature type="binding site" evidence="1">
    <location>
        <position position="212"/>
    </location>
    <ligand>
        <name>ATP</name>
        <dbReference type="ChEBI" id="CHEBI:30616"/>
    </ligand>
</feature>
<dbReference type="InterPro" id="IPR003812">
    <property type="entry name" value="Fido"/>
</dbReference>
<dbReference type="PROSITE" id="PS51459">
    <property type="entry name" value="FIDO"/>
    <property type="match status" value="1"/>
</dbReference>
<reference evidence="5" key="1">
    <citation type="journal article" date="2020" name="Mol. Biol. Evol.">
        <title>Life and death of selfish genes: comparative genomics reveals the dynamic evolution of cytoplasmic incompatibility.</title>
        <authorList>
            <person name="Martinez J."/>
            <person name="Klasson L."/>
            <person name="Welch J."/>
            <person name="Jiggins F.M."/>
        </authorList>
    </citation>
    <scope>NUCLEOTIDE SEQUENCE [LARGE SCALE GENOMIC DNA]</scope>
    <source>
        <strain evidence="5">WStv</strain>
    </source>
</reference>
<keyword evidence="1" id="KW-0547">Nucleotide-binding</keyword>
<feature type="binding site" evidence="1">
    <location>
        <position position="254"/>
    </location>
    <ligand>
        <name>ATP</name>
        <dbReference type="ChEBI" id="CHEBI:30616"/>
    </ligand>
</feature>